<dbReference type="AlphaFoldDB" id="A0A5P2CR24"/>
<dbReference type="InterPro" id="IPR002931">
    <property type="entry name" value="Transglutaminase-like"/>
</dbReference>
<accession>A0A5P2CR24</accession>
<protein>
    <recommendedName>
        <fullName evidence="1">Transglutaminase-like domain-containing protein</fullName>
    </recommendedName>
</protein>
<evidence type="ECO:0000313" key="2">
    <source>
        <dbReference type="EMBL" id="QES44843.1"/>
    </source>
</evidence>
<dbReference type="SUPFAM" id="SSF54001">
    <property type="entry name" value="Cysteine proteinases"/>
    <property type="match status" value="1"/>
</dbReference>
<gene>
    <name evidence="2" type="ORF">DEJ49_31045</name>
</gene>
<reference evidence="2 3" key="1">
    <citation type="submission" date="2018-05" db="EMBL/GenBank/DDBJ databases">
        <title>Streptomyces venezuelae.</title>
        <authorList>
            <person name="Kim W."/>
            <person name="Lee N."/>
            <person name="Cho B.-K."/>
        </authorList>
    </citation>
    <scope>NUCLEOTIDE SEQUENCE [LARGE SCALE GENOMIC DNA]</scope>
    <source>
        <strain evidence="2 3">ATCC 14585</strain>
    </source>
</reference>
<dbReference type="Gene3D" id="3.10.620.30">
    <property type="match status" value="1"/>
</dbReference>
<sequence length="318" mass="35731">MNTGTTMRITTYRVPSGPAGTARTVGHIRSLILRGAKDMTVRRQAVRLLKARGVRPKDYLGEIAALFTWVRRTVRYTRDPYRVELLHSARRMLQLRAGDCDDMTILLGALLQSVGHQVRIVLVGPDPARPGLFTHVYPEAEYRGRWIALDATMPHPMGWAPDSPVKKVVPLRTRKGCAMDDATEAEGTIGWLPPGPAAELVAAVRRDGLPARDPRVRAVWSGLRSQGLLDRDPWVRQVLRRIWGTGLPQGHRPRTAARLAAALRYEETPAAVSPGYSTVWGPAVVGPRYYYGYRPRPYRPPYRPPYGYPRAPHPLRYR</sequence>
<feature type="domain" description="Transglutaminase-like" evidence="1">
    <location>
        <begin position="58"/>
        <end position="151"/>
    </location>
</feature>
<dbReference type="EMBL" id="CP029191">
    <property type="protein sequence ID" value="QES44843.1"/>
    <property type="molecule type" value="Genomic_DNA"/>
</dbReference>
<dbReference type="Pfam" id="PF01841">
    <property type="entry name" value="Transglut_core"/>
    <property type="match status" value="1"/>
</dbReference>
<dbReference type="InterPro" id="IPR038765">
    <property type="entry name" value="Papain-like_cys_pep_sf"/>
</dbReference>
<proteinExistence type="predicted"/>
<name>A0A5P2CR24_STRVZ</name>
<dbReference type="Proteomes" id="UP000324015">
    <property type="component" value="Chromosome"/>
</dbReference>
<evidence type="ECO:0000313" key="3">
    <source>
        <dbReference type="Proteomes" id="UP000324015"/>
    </source>
</evidence>
<organism evidence="2 3">
    <name type="scientific">Streptomyces venezuelae</name>
    <dbReference type="NCBI Taxonomy" id="54571"/>
    <lineage>
        <taxon>Bacteria</taxon>
        <taxon>Bacillati</taxon>
        <taxon>Actinomycetota</taxon>
        <taxon>Actinomycetes</taxon>
        <taxon>Kitasatosporales</taxon>
        <taxon>Streptomycetaceae</taxon>
        <taxon>Streptomyces</taxon>
    </lineage>
</organism>
<evidence type="ECO:0000259" key="1">
    <source>
        <dbReference type="Pfam" id="PF01841"/>
    </source>
</evidence>